<dbReference type="InterPro" id="IPR036887">
    <property type="entry name" value="HTH_APSES_sf"/>
</dbReference>
<keyword evidence="5" id="KW-0804">Transcription</keyword>
<dbReference type="GO" id="GO:0030435">
    <property type="term" value="P:sporulation resulting in formation of a cellular spore"/>
    <property type="evidence" value="ECO:0007669"/>
    <property type="project" value="UniProtKB-KW"/>
</dbReference>
<feature type="compositionally biased region" description="Polar residues" evidence="7">
    <location>
        <begin position="308"/>
        <end position="317"/>
    </location>
</feature>
<keyword evidence="2" id="KW-0749">Sporulation</keyword>
<feature type="compositionally biased region" description="Polar residues" evidence="7">
    <location>
        <begin position="423"/>
        <end position="434"/>
    </location>
</feature>
<protein>
    <recommendedName>
        <fullName evidence="8">HTH APSES-type domain-containing protein</fullName>
    </recommendedName>
</protein>
<keyword evidence="3" id="KW-0805">Transcription regulation</keyword>
<dbReference type="InterPro" id="IPR029790">
    <property type="entry name" value="EFG1/Phd1/StuA"/>
</dbReference>
<keyword evidence="4" id="KW-0238">DNA-binding</keyword>
<dbReference type="GO" id="GO:0043565">
    <property type="term" value="F:sequence-specific DNA binding"/>
    <property type="evidence" value="ECO:0007669"/>
    <property type="project" value="TreeGrafter"/>
</dbReference>
<feature type="compositionally biased region" description="Polar residues" evidence="7">
    <location>
        <begin position="174"/>
        <end position="183"/>
    </location>
</feature>
<comment type="similarity">
    <text evidence="1">Belongs to the EFG1/PHD1/stuA family.</text>
</comment>
<dbReference type="GO" id="GO:0005634">
    <property type="term" value="C:nucleus"/>
    <property type="evidence" value="ECO:0007669"/>
    <property type="project" value="TreeGrafter"/>
</dbReference>
<evidence type="ECO:0000259" key="8">
    <source>
        <dbReference type="PROSITE" id="PS51299"/>
    </source>
</evidence>
<accession>A0AA43QNV2</accession>
<feature type="domain" description="HTH APSES-type" evidence="8">
    <location>
        <begin position="41"/>
        <end position="147"/>
    </location>
</feature>
<evidence type="ECO:0000256" key="7">
    <source>
        <dbReference type="SAM" id="MobiDB-lite"/>
    </source>
</evidence>
<feature type="region of interest" description="Disordered" evidence="7">
    <location>
        <begin position="154"/>
        <end position="528"/>
    </location>
</feature>
<dbReference type="AlphaFoldDB" id="A0AA43QNV2"/>
<dbReference type="PANTHER" id="PTHR47792">
    <property type="entry name" value="PROTEIN SOK2-RELATED"/>
    <property type="match status" value="1"/>
</dbReference>
<dbReference type="Proteomes" id="UP001161017">
    <property type="component" value="Unassembled WGS sequence"/>
</dbReference>
<feature type="compositionally biased region" description="Polar residues" evidence="7">
    <location>
        <begin position="22"/>
        <end position="32"/>
    </location>
</feature>
<dbReference type="Gene3D" id="3.10.260.10">
    <property type="entry name" value="Transcription regulator HTH, APSES-type DNA-binding domain"/>
    <property type="match status" value="1"/>
</dbReference>
<evidence type="ECO:0000256" key="2">
    <source>
        <dbReference type="ARBA" id="ARBA00022969"/>
    </source>
</evidence>
<evidence type="ECO:0000256" key="1">
    <source>
        <dbReference type="ARBA" id="ARBA00007247"/>
    </source>
</evidence>
<dbReference type="SMART" id="SM01252">
    <property type="entry name" value="KilA-N"/>
    <property type="match status" value="1"/>
</dbReference>
<comment type="caution">
    <text evidence="9">The sequence shown here is derived from an EMBL/GenBank/DDBJ whole genome shotgun (WGS) entry which is preliminary data.</text>
</comment>
<sequence length="528" mass="56468">MQSGGPAQHTYIGAPAGPPPNYHQQQPDNTGQVAPAGMKPRVTATLWEDEGCMCFQVETKGVCVARRDDNHMINGTKLLNVAGMTRGRRDGILKSEKTRNVVKIGPMHLKGVWIPFDRALDFANKEKITEALYPLFVHNIGALLYHPTNQSRTSAVIAQQDRRRQADQKLQQGGIPSTTQPASLTHHHSMNSTVGNQQPASIAPSPSAGRPSLDRAHTFPTPPTSASGTMTGIGSGSGSYDWTGGSMSSSVQGGQPMGIENHPHSTPATPATTPPGALPNLQPYQSQQSIYPAHSSSQYPSQHPHLSRSGSMSNSVYAKQEMGPPSTRVPGSRPESEHGDVKPDPYAQNQANDSSHTGEEEAEHEQDSDYNQPSTHAYSSHRGSYDTYAPAPALASYPADSGHIASEVNAPSTTNGGSGRATPRTSQAQWTPGYQTPPRAVPPTNLYNPTSDARGSLSNGTASAENYVSGAYAPTQMNGVKRMREDDDIDALKRRKASDGGMINGSYEGEMRAINRPRPATQKAARAR</sequence>
<organism evidence="9 10">
    <name type="scientific">Ramalina farinacea</name>
    <dbReference type="NCBI Taxonomy" id="258253"/>
    <lineage>
        <taxon>Eukaryota</taxon>
        <taxon>Fungi</taxon>
        <taxon>Dikarya</taxon>
        <taxon>Ascomycota</taxon>
        <taxon>Pezizomycotina</taxon>
        <taxon>Lecanoromycetes</taxon>
        <taxon>OSLEUM clade</taxon>
        <taxon>Lecanoromycetidae</taxon>
        <taxon>Lecanorales</taxon>
        <taxon>Lecanorineae</taxon>
        <taxon>Ramalinaceae</taxon>
        <taxon>Ramalina</taxon>
    </lineage>
</organism>
<feature type="compositionally biased region" description="Polar residues" evidence="7">
    <location>
        <begin position="369"/>
        <end position="382"/>
    </location>
</feature>
<feature type="region of interest" description="Disordered" evidence="7">
    <location>
        <begin position="1"/>
        <end position="36"/>
    </location>
</feature>
<evidence type="ECO:0000256" key="3">
    <source>
        <dbReference type="ARBA" id="ARBA00023015"/>
    </source>
</evidence>
<evidence type="ECO:0000256" key="5">
    <source>
        <dbReference type="ARBA" id="ARBA00023163"/>
    </source>
</evidence>
<dbReference type="InterPro" id="IPR003163">
    <property type="entry name" value="Tscrpt_reg_HTH_APSES-type"/>
</dbReference>
<dbReference type="EMBL" id="JAPUFD010000010">
    <property type="protein sequence ID" value="MDI1489921.1"/>
    <property type="molecule type" value="Genomic_DNA"/>
</dbReference>
<name>A0AA43QNV2_9LECA</name>
<keyword evidence="10" id="KW-1185">Reference proteome</keyword>
<feature type="compositionally biased region" description="Polar residues" evidence="7">
    <location>
        <begin position="445"/>
        <end position="466"/>
    </location>
</feature>
<dbReference type="InterPro" id="IPR018004">
    <property type="entry name" value="KilA/APSES_HTH"/>
</dbReference>
<feature type="compositionally biased region" description="Low complexity" evidence="7">
    <location>
        <begin position="291"/>
        <end position="304"/>
    </location>
</feature>
<gene>
    <name evidence="9" type="ORF">OHK93_001120</name>
</gene>
<evidence type="ECO:0000313" key="9">
    <source>
        <dbReference type="EMBL" id="MDI1489921.1"/>
    </source>
</evidence>
<reference evidence="9" key="1">
    <citation type="journal article" date="2023" name="Genome Biol. Evol.">
        <title>First Whole Genome Sequence and Flow Cytometry Genome Size Data for the Lichen-Forming Fungus Ramalina farinacea (Ascomycota).</title>
        <authorList>
            <person name="Llewellyn T."/>
            <person name="Mian S."/>
            <person name="Hill R."/>
            <person name="Leitch I.J."/>
            <person name="Gaya E."/>
        </authorList>
    </citation>
    <scope>NUCLEOTIDE SEQUENCE</scope>
    <source>
        <strain evidence="9">LIQ254RAFAR</strain>
    </source>
</reference>
<dbReference type="SUPFAM" id="SSF54616">
    <property type="entry name" value="DNA-binding domain of Mlu1-box binding protein MBP1"/>
    <property type="match status" value="1"/>
</dbReference>
<feature type="compositionally biased region" description="Basic and acidic residues" evidence="7">
    <location>
        <begin position="334"/>
        <end position="343"/>
    </location>
</feature>
<dbReference type="PANTHER" id="PTHR47792:SF1">
    <property type="entry name" value="PROTEIN SOK2-RELATED"/>
    <property type="match status" value="1"/>
</dbReference>
<feature type="compositionally biased region" description="Polar residues" evidence="7">
    <location>
        <begin position="190"/>
        <end position="200"/>
    </location>
</feature>
<dbReference type="Pfam" id="PF04383">
    <property type="entry name" value="KilA-N"/>
    <property type="match status" value="1"/>
</dbReference>
<keyword evidence="6" id="KW-0183">Conidiation</keyword>
<feature type="compositionally biased region" description="Low complexity" evidence="7">
    <location>
        <begin position="244"/>
        <end position="258"/>
    </location>
</feature>
<dbReference type="GO" id="GO:0048315">
    <property type="term" value="P:conidium formation"/>
    <property type="evidence" value="ECO:0007669"/>
    <property type="project" value="UniProtKB-KW"/>
</dbReference>
<dbReference type="GO" id="GO:0003700">
    <property type="term" value="F:DNA-binding transcription factor activity"/>
    <property type="evidence" value="ECO:0007669"/>
    <property type="project" value="TreeGrafter"/>
</dbReference>
<proteinExistence type="inferred from homology"/>
<dbReference type="FunFam" id="3.10.260.10:FF:000003">
    <property type="entry name" value="Ascospore maturation 1 protein"/>
    <property type="match status" value="1"/>
</dbReference>
<feature type="compositionally biased region" description="Low complexity" evidence="7">
    <location>
        <begin position="388"/>
        <end position="399"/>
    </location>
</feature>
<evidence type="ECO:0000256" key="6">
    <source>
        <dbReference type="ARBA" id="ARBA00023321"/>
    </source>
</evidence>
<dbReference type="PROSITE" id="PS51299">
    <property type="entry name" value="HTH_APSES"/>
    <property type="match status" value="1"/>
</dbReference>
<evidence type="ECO:0000256" key="4">
    <source>
        <dbReference type="ARBA" id="ARBA00023125"/>
    </source>
</evidence>
<evidence type="ECO:0000313" key="10">
    <source>
        <dbReference type="Proteomes" id="UP001161017"/>
    </source>
</evidence>
<dbReference type="GO" id="GO:0045944">
    <property type="term" value="P:positive regulation of transcription by RNA polymerase II"/>
    <property type="evidence" value="ECO:0007669"/>
    <property type="project" value="TreeGrafter"/>
</dbReference>